<dbReference type="InterPro" id="IPR016181">
    <property type="entry name" value="Acyl_CoA_acyltransferase"/>
</dbReference>
<evidence type="ECO:0000259" key="1">
    <source>
        <dbReference type="PROSITE" id="PS51186"/>
    </source>
</evidence>
<gene>
    <name evidence="2" type="ORF">AMC99_01759</name>
</gene>
<name>A0A0M5L5A9_9SPHN</name>
<dbReference type="OrthoDB" id="9815099at2"/>
<evidence type="ECO:0000313" key="3">
    <source>
        <dbReference type="Proteomes" id="UP000057938"/>
    </source>
</evidence>
<reference evidence="2 3" key="1">
    <citation type="submission" date="2015-09" db="EMBL/GenBank/DDBJ databases">
        <title>Complete genome sequence of a benzo[a]pyrene-degrading bacterium Altererythrobacter epoxidivorans CGMCC 1.7731T.</title>
        <authorList>
            <person name="Li Z."/>
            <person name="Cheng H."/>
            <person name="Huo Y."/>
            <person name="Xu X."/>
        </authorList>
    </citation>
    <scope>NUCLEOTIDE SEQUENCE [LARGE SCALE GENOMIC DNA]</scope>
    <source>
        <strain evidence="2 3">CGMCC 1.7731</strain>
    </source>
</reference>
<dbReference type="InterPro" id="IPR000182">
    <property type="entry name" value="GNAT_dom"/>
</dbReference>
<dbReference type="AlphaFoldDB" id="A0A0M5L5A9"/>
<dbReference type="Gene3D" id="3.40.630.30">
    <property type="match status" value="1"/>
</dbReference>
<dbReference type="SUPFAM" id="SSF55729">
    <property type="entry name" value="Acyl-CoA N-acyltransferases (Nat)"/>
    <property type="match status" value="1"/>
</dbReference>
<dbReference type="KEGG" id="aep:AMC99_01759"/>
<dbReference type="CDD" id="cd04301">
    <property type="entry name" value="NAT_SF"/>
    <property type="match status" value="1"/>
</dbReference>
<dbReference type="STRING" id="361183.AMC99_01759"/>
<accession>A0A0M5L5A9</accession>
<dbReference type="EMBL" id="CP012669">
    <property type="protein sequence ID" value="ALE17049.1"/>
    <property type="molecule type" value="Genomic_DNA"/>
</dbReference>
<protein>
    <submittedName>
        <fullName evidence="2">PhnO protein</fullName>
    </submittedName>
</protein>
<dbReference type="RefSeq" id="WP_061925470.1">
    <property type="nucleotide sequence ID" value="NZ_CP012669.1"/>
</dbReference>
<dbReference type="PROSITE" id="PS51186">
    <property type="entry name" value="GNAT"/>
    <property type="match status" value="1"/>
</dbReference>
<dbReference type="Pfam" id="PF13527">
    <property type="entry name" value="Acetyltransf_9"/>
    <property type="match status" value="1"/>
</dbReference>
<organism evidence="2 3">
    <name type="scientific">Altererythrobacter epoxidivorans</name>
    <dbReference type="NCBI Taxonomy" id="361183"/>
    <lineage>
        <taxon>Bacteria</taxon>
        <taxon>Pseudomonadati</taxon>
        <taxon>Pseudomonadota</taxon>
        <taxon>Alphaproteobacteria</taxon>
        <taxon>Sphingomonadales</taxon>
        <taxon>Erythrobacteraceae</taxon>
        <taxon>Altererythrobacter</taxon>
    </lineage>
</organism>
<evidence type="ECO:0000313" key="2">
    <source>
        <dbReference type="EMBL" id="ALE17049.1"/>
    </source>
</evidence>
<keyword evidence="3" id="KW-1185">Reference proteome</keyword>
<feature type="domain" description="N-acetyltransferase" evidence="1">
    <location>
        <begin position="5"/>
        <end position="158"/>
    </location>
</feature>
<sequence>MPSLIPLANVPPEMIEQLLDRAFGPGRHARTAYRIREGTDWLPGLSFAALDDDEMLVGTIQIWPVALTDPQGRQHPLLMVGPVAVVPEHQGEGYGKALMIASLDAIDGMSSEQPALPQVLIGDPDYYGRFFGFHADATGGWHCPGPNDPARLLVRTKNTAVLPQEGMLGPWMPAIAENR</sequence>
<dbReference type="GO" id="GO:0016747">
    <property type="term" value="F:acyltransferase activity, transferring groups other than amino-acyl groups"/>
    <property type="evidence" value="ECO:0007669"/>
    <property type="project" value="InterPro"/>
</dbReference>
<dbReference type="PATRIC" id="fig|361183.4.peg.1730"/>
<proteinExistence type="predicted"/>
<dbReference type="Proteomes" id="UP000057938">
    <property type="component" value="Chromosome"/>
</dbReference>